<evidence type="ECO:0000313" key="3">
    <source>
        <dbReference type="Proteomes" id="UP001155077"/>
    </source>
</evidence>
<evidence type="ECO:0000313" key="2">
    <source>
        <dbReference type="EMBL" id="MCM8568628.1"/>
    </source>
</evidence>
<dbReference type="InterPro" id="IPR029068">
    <property type="entry name" value="Glyas_Bleomycin-R_OHBP_Dase"/>
</dbReference>
<feature type="domain" description="VOC" evidence="1">
    <location>
        <begin position="4"/>
        <end position="120"/>
    </location>
</feature>
<name>A0ABT0YYT6_9FLAO</name>
<dbReference type="Gene3D" id="3.10.180.10">
    <property type="entry name" value="2,3-Dihydroxybiphenyl 1,2-Dioxygenase, domain 1"/>
    <property type="match status" value="1"/>
</dbReference>
<comment type="caution">
    <text evidence="2">The sequence shown here is derived from an EMBL/GenBank/DDBJ whole genome shotgun (WGS) entry which is preliminary data.</text>
</comment>
<proteinExistence type="predicted"/>
<reference evidence="2" key="1">
    <citation type="submission" date="2022-06" db="EMBL/GenBank/DDBJ databases">
        <title>Gramella sediminis sp. nov., isolated from deep-sea sediment of the Indian Ocean.</title>
        <authorList>
            <person name="Yang L."/>
        </authorList>
    </citation>
    <scope>NUCLEOTIDE SEQUENCE</scope>
    <source>
        <strain evidence="2">HMD3159</strain>
    </source>
</reference>
<dbReference type="PROSITE" id="PS51819">
    <property type="entry name" value="VOC"/>
    <property type="match status" value="1"/>
</dbReference>
<gene>
    <name evidence="2" type="ORF">NE848_04510</name>
</gene>
<evidence type="ECO:0000259" key="1">
    <source>
        <dbReference type="PROSITE" id="PS51819"/>
    </source>
</evidence>
<dbReference type="InterPro" id="IPR004360">
    <property type="entry name" value="Glyas_Fos-R_dOase_dom"/>
</dbReference>
<sequence>MKAKLYRVILPVNDIDRAEKFYSDILDQKGIRVSPGRHYFDIGGTILACYDPKSDGDDQGEWKFHENQYIYISVANLENIRDRMKKSDCRFLGEIEEMPWGEILFYANDPFGNPICFVDEKTVFTGN</sequence>
<dbReference type="EMBL" id="JAMSCK010000002">
    <property type="protein sequence ID" value="MCM8568628.1"/>
    <property type="molecule type" value="Genomic_DNA"/>
</dbReference>
<protein>
    <submittedName>
        <fullName evidence="2">VOC family protein</fullName>
    </submittedName>
</protein>
<dbReference type="InterPro" id="IPR037523">
    <property type="entry name" value="VOC_core"/>
</dbReference>
<organism evidence="2 3">
    <name type="scientific">Gramella jeungdoensis</name>
    <dbReference type="NCBI Taxonomy" id="708091"/>
    <lineage>
        <taxon>Bacteria</taxon>
        <taxon>Pseudomonadati</taxon>
        <taxon>Bacteroidota</taxon>
        <taxon>Flavobacteriia</taxon>
        <taxon>Flavobacteriales</taxon>
        <taxon>Flavobacteriaceae</taxon>
        <taxon>Christiangramia</taxon>
    </lineage>
</organism>
<dbReference type="RefSeq" id="WP_252111030.1">
    <property type="nucleotide sequence ID" value="NZ_JAMSCK010000002.1"/>
</dbReference>
<dbReference type="Proteomes" id="UP001155077">
    <property type="component" value="Unassembled WGS sequence"/>
</dbReference>
<accession>A0ABT0YYT6</accession>
<keyword evidence="3" id="KW-1185">Reference proteome</keyword>
<dbReference type="Pfam" id="PF00903">
    <property type="entry name" value="Glyoxalase"/>
    <property type="match status" value="1"/>
</dbReference>
<dbReference type="SUPFAM" id="SSF54593">
    <property type="entry name" value="Glyoxalase/Bleomycin resistance protein/Dihydroxybiphenyl dioxygenase"/>
    <property type="match status" value="1"/>
</dbReference>